<dbReference type="Pfam" id="PF09814">
    <property type="entry name" value="HECT_2"/>
    <property type="match status" value="1"/>
</dbReference>
<evidence type="ECO:0000313" key="12">
    <source>
        <dbReference type="EMBL" id="THH01464.1"/>
    </source>
</evidence>
<evidence type="ECO:0000259" key="11">
    <source>
        <dbReference type="Pfam" id="PF00125"/>
    </source>
</evidence>
<evidence type="ECO:0000313" key="13">
    <source>
        <dbReference type="Proteomes" id="UP000309038"/>
    </source>
</evidence>
<organism evidence="12 13">
    <name type="scientific">Hermanssonia centrifuga</name>
    <dbReference type="NCBI Taxonomy" id="98765"/>
    <lineage>
        <taxon>Eukaryota</taxon>
        <taxon>Fungi</taxon>
        <taxon>Dikarya</taxon>
        <taxon>Basidiomycota</taxon>
        <taxon>Agaricomycotina</taxon>
        <taxon>Agaricomycetes</taxon>
        <taxon>Polyporales</taxon>
        <taxon>Meruliaceae</taxon>
        <taxon>Hermanssonia</taxon>
    </lineage>
</organism>
<keyword evidence="9" id="KW-0544">Nucleosome core</keyword>
<gene>
    <name evidence="12" type="ORF">EW026_g1221</name>
</gene>
<dbReference type="GO" id="GO:0030527">
    <property type="term" value="F:structural constituent of chromatin"/>
    <property type="evidence" value="ECO:0007669"/>
    <property type="project" value="InterPro"/>
</dbReference>
<evidence type="ECO:0000256" key="3">
    <source>
        <dbReference type="ARBA" id="ARBA00004286"/>
    </source>
</evidence>
<sequence>MAPKPASTAGKAPASTASKAPAKTTEGAKAAKKTAKPAAAGDGEKKKRRKSRKETYSSYIYKVLKQVHPDTGISNKAMAILNSFVNDIFERIATEASKLASYSKKSTISSREIQTAVRLILPGELAKHAISEVTVETALLWSHIDEELENVLSLCRPRSGPLESRPPEYDPADYEREFDLDSLPEYEPSSEVTDGSGKPLYKVNNALERSNTRLSESAYTNEKMRMDLEAVTLAIDRLYLVAPQLHNQRVELKKSKVEQMEKAKLKGNQKGKQKGKEGEMDAMELDRMLDLIGKAADRKMVNQAVFVDSAFSEKLARAQVEDLKKRAAFVEQLAKHSDAGRLHSQDAVFLAPVRTRSQPQLASELQDPHALLTLPEFIREGIPEPVEERMEAELDPEALLTLPEFIKQYPQPEPVRPAHTPRGQSISHCVTGLQPGHDLEAEVLSPDDSSNGRERLLLKCGGSTSIPLSLPTKIKLPAAVTPQYGGKSISPVDPAITELLDATYFQTIQPTSFVCSSCSLPLVQASKLNEYRDLPSEHWAELVDAWMCHSDQALHEHVQKGSKDGFWPNEGELLVGGSYVLLREDTMVKANFCDIESTNKSSDEWFRVRCLCGAIVGRYQEHKTAEGSTVVYRLPKYAFRPISPIAEPSKVPLSAFIVEDMNEFVHAHATYRFVIADEEEERPRILVWLFKPNMRLAYATPAQYVIPRSGAIRAAKVLFKVLGPTEPSNLPTAVFRILNKRLAALLKESNTAYPDSMRTMTGLDVGWLQRA</sequence>
<comment type="subcellular location">
    <subcellularLocation>
        <location evidence="3">Chromosome</location>
    </subcellularLocation>
    <subcellularLocation>
        <location evidence="2">Nucleus</location>
    </subcellularLocation>
</comment>
<dbReference type="InterPro" id="IPR007125">
    <property type="entry name" value="H2A/H2B/H3"/>
</dbReference>
<keyword evidence="6" id="KW-0158">Chromosome</keyword>
<feature type="compositionally biased region" description="Low complexity" evidence="10">
    <location>
        <begin position="1"/>
        <end position="28"/>
    </location>
</feature>
<dbReference type="GO" id="GO:0003677">
    <property type="term" value="F:DNA binding"/>
    <property type="evidence" value="ECO:0007669"/>
    <property type="project" value="UniProtKB-KW"/>
</dbReference>
<evidence type="ECO:0000256" key="1">
    <source>
        <dbReference type="ARBA" id="ARBA00002001"/>
    </source>
</evidence>
<evidence type="ECO:0000256" key="5">
    <source>
        <dbReference type="ARBA" id="ARBA00011538"/>
    </source>
</evidence>
<proteinExistence type="inferred from homology"/>
<dbReference type="Gene3D" id="1.10.20.10">
    <property type="entry name" value="Histone, subunit A"/>
    <property type="match status" value="1"/>
</dbReference>
<evidence type="ECO:0000256" key="7">
    <source>
        <dbReference type="ARBA" id="ARBA00023125"/>
    </source>
</evidence>
<keyword evidence="13" id="KW-1185">Reference proteome</keyword>
<dbReference type="AlphaFoldDB" id="A0A4S4KSE2"/>
<evidence type="ECO:0000256" key="6">
    <source>
        <dbReference type="ARBA" id="ARBA00022454"/>
    </source>
</evidence>
<evidence type="ECO:0000256" key="2">
    <source>
        <dbReference type="ARBA" id="ARBA00004123"/>
    </source>
</evidence>
<evidence type="ECO:0000256" key="4">
    <source>
        <dbReference type="ARBA" id="ARBA00006846"/>
    </source>
</evidence>
<comment type="similarity">
    <text evidence="4">Belongs to the histone H2B family.</text>
</comment>
<comment type="subunit">
    <text evidence="5">The nucleosome is a histone octamer containing two molecules each of H2A, H2B, H3 and H4 assembled in one H3-H4 heterotetramer and two H2A-H2B heterodimers. The octamer wraps approximately 147 bp of DNA.</text>
</comment>
<dbReference type="FunFam" id="1.10.20.10:FF:000016">
    <property type="entry name" value="Histone H2B"/>
    <property type="match status" value="1"/>
</dbReference>
<dbReference type="InterPro" id="IPR019193">
    <property type="entry name" value="UBQ-conj_enz_E2-bd_prot"/>
</dbReference>
<feature type="domain" description="Core Histone H2A/H2B/H3" evidence="11">
    <location>
        <begin position="40"/>
        <end position="119"/>
    </location>
</feature>
<dbReference type="GO" id="GO:0000786">
    <property type="term" value="C:nucleosome"/>
    <property type="evidence" value="ECO:0007669"/>
    <property type="project" value="UniProtKB-KW"/>
</dbReference>
<dbReference type="CDD" id="cd22910">
    <property type="entry name" value="HFD_H2B"/>
    <property type="match status" value="1"/>
</dbReference>
<keyword evidence="7" id="KW-0238">DNA-binding</keyword>
<evidence type="ECO:0000256" key="8">
    <source>
        <dbReference type="ARBA" id="ARBA00023242"/>
    </source>
</evidence>
<comment type="caution">
    <text evidence="12">The sequence shown here is derived from an EMBL/GenBank/DDBJ whole genome shotgun (WGS) entry which is preliminary data.</text>
</comment>
<name>A0A4S4KSE2_9APHY</name>
<evidence type="ECO:0000256" key="9">
    <source>
        <dbReference type="ARBA" id="ARBA00023269"/>
    </source>
</evidence>
<dbReference type="PANTHER" id="PTHR23428">
    <property type="entry name" value="HISTONE H2B"/>
    <property type="match status" value="1"/>
</dbReference>
<comment type="function">
    <text evidence="1">Core component of nucleosome. Nucleosomes wrap and compact DNA into chromatin, limiting DNA accessibility to the cellular machineries which require DNA as a template. Histones thereby play a central role in transcription regulation, DNA repair, DNA replication and chromosomal stability. DNA accessibility is regulated via a complex set of post-translational modifications of histones, also called histone code, and nucleosome remodeling.</text>
</comment>
<dbReference type="GO" id="GO:0005634">
    <property type="term" value="C:nucleus"/>
    <property type="evidence" value="ECO:0007669"/>
    <property type="project" value="UniProtKB-SubCell"/>
</dbReference>
<dbReference type="InterPro" id="IPR009072">
    <property type="entry name" value="Histone-fold"/>
</dbReference>
<evidence type="ECO:0000256" key="10">
    <source>
        <dbReference type="SAM" id="MobiDB-lite"/>
    </source>
</evidence>
<dbReference type="EMBL" id="SGPJ01000023">
    <property type="protein sequence ID" value="THH01464.1"/>
    <property type="molecule type" value="Genomic_DNA"/>
</dbReference>
<keyword evidence="8" id="KW-0539">Nucleus</keyword>
<dbReference type="Proteomes" id="UP000309038">
    <property type="component" value="Unassembled WGS sequence"/>
</dbReference>
<dbReference type="GO" id="GO:0046982">
    <property type="term" value="F:protein heterodimerization activity"/>
    <property type="evidence" value="ECO:0007669"/>
    <property type="project" value="InterPro"/>
</dbReference>
<protein>
    <recommendedName>
        <fullName evidence="11">Core Histone H2A/H2B/H3 domain-containing protein</fullName>
    </recommendedName>
</protein>
<dbReference type="PRINTS" id="PR00621">
    <property type="entry name" value="HISTONEH2B"/>
</dbReference>
<dbReference type="Pfam" id="PF00125">
    <property type="entry name" value="Histone"/>
    <property type="match status" value="1"/>
</dbReference>
<feature type="region of interest" description="Disordered" evidence="10">
    <location>
        <begin position="1"/>
        <end position="51"/>
    </location>
</feature>
<reference evidence="12 13" key="1">
    <citation type="submission" date="2019-02" db="EMBL/GenBank/DDBJ databases">
        <title>Genome sequencing of the rare red list fungi Phlebia centrifuga.</title>
        <authorList>
            <person name="Buettner E."/>
            <person name="Kellner H."/>
        </authorList>
    </citation>
    <scope>NUCLEOTIDE SEQUENCE [LARGE SCALE GENOMIC DNA]</scope>
    <source>
        <strain evidence="12 13">DSM 108282</strain>
    </source>
</reference>
<dbReference type="SUPFAM" id="SSF47113">
    <property type="entry name" value="Histone-fold"/>
    <property type="match status" value="1"/>
</dbReference>
<dbReference type="InterPro" id="IPR000558">
    <property type="entry name" value="Histone_H2B"/>
</dbReference>
<dbReference type="SMART" id="SM00427">
    <property type="entry name" value="H2B"/>
    <property type="match status" value="1"/>
</dbReference>
<accession>A0A4S4KSE2</accession>